<keyword evidence="3" id="KW-0547">Nucleotide-binding</keyword>
<evidence type="ECO:0000313" key="7">
    <source>
        <dbReference type="Proteomes" id="UP000807825"/>
    </source>
</evidence>
<name>A0A9D6V3Z6_9BACT</name>
<evidence type="ECO:0000256" key="1">
    <source>
        <dbReference type="ARBA" id="ARBA00005417"/>
    </source>
</evidence>
<evidence type="ECO:0000313" key="6">
    <source>
        <dbReference type="EMBL" id="MBI5250180.1"/>
    </source>
</evidence>
<keyword evidence="4 6" id="KW-0067">ATP-binding</keyword>
<dbReference type="Gene3D" id="3.40.50.300">
    <property type="entry name" value="P-loop containing nucleotide triphosphate hydrolases"/>
    <property type="match status" value="1"/>
</dbReference>
<evidence type="ECO:0000259" key="5">
    <source>
        <dbReference type="PROSITE" id="PS50893"/>
    </source>
</evidence>
<dbReference type="Proteomes" id="UP000807825">
    <property type="component" value="Unassembled WGS sequence"/>
</dbReference>
<sequence>MITVRRLQKRFGPVKALDGLDVDCNPGEIVALVGPNGSGKSTALRILAGIMRPDRGEARIGTDTIDMSSVRLRNRISYLPQRIEFPDQVTAKEVLTFFAKIRQISAERVSELISRFGFRGFEKKKVGELSGGMLQRLAIAVVFLPCADVYVLDEPTNNLDSEGLARFREETIGAASRGASVIMSTHILREVEHLAHRIVVMANGKNLFTKRIEQFSKDLSHSRKMWLTVENLSEAHRAVALRSGAENVVLNCKSMTVECTETLRIPILNALFQAGAAIREFGLYEPSLQQIYDQALSGECSPDRAAETNPALRIGN</sequence>
<protein>
    <submittedName>
        <fullName evidence="6">ABC transporter ATP-binding protein</fullName>
    </submittedName>
</protein>
<dbReference type="AlphaFoldDB" id="A0A9D6V3Z6"/>
<dbReference type="InterPro" id="IPR027417">
    <property type="entry name" value="P-loop_NTPase"/>
</dbReference>
<evidence type="ECO:0000256" key="2">
    <source>
        <dbReference type="ARBA" id="ARBA00022448"/>
    </source>
</evidence>
<dbReference type="CDD" id="cd03230">
    <property type="entry name" value="ABC_DR_subfamily_A"/>
    <property type="match status" value="1"/>
</dbReference>
<comment type="caution">
    <text evidence="6">The sequence shown here is derived from an EMBL/GenBank/DDBJ whole genome shotgun (WGS) entry which is preliminary data.</text>
</comment>
<dbReference type="InterPro" id="IPR003439">
    <property type="entry name" value="ABC_transporter-like_ATP-bd"/>
</dbReference>
<dbReference type="PROSITE" id="PS50893">
    <property type="entry name" value="ABC_TRANSPORTER_2"/>
    <property type="match status" value="1"/>
</dbReference>
<evidence type="ECO:0000256" key="3">
    <source>
        <dbReference type="ARBA" id="ARBA00022741"/>
    </source>
</evidence>
<organism evidence="6 7">
    <name type="scientific">Desulfomonile tiedjei</name>
    <dbReference type="NCBI Taxonomy" id="2358"/>
    <lineage>
        <taxon>Bacteria</taxon>
        <taxon>Pseudomonadati</taxon>
        <taxon>Thermodesulfobacteriota</taxon>
        <taxon>Desulfomonilia</taxon>
        <taxon>Desulfomonilales</taxon>
        <taxon>Desulfomonilaceae</taxon>
        <taxon>Desulfomonile</taxon>
    </lineage>
</organism>
<comment type="similarity">
    <text evidence="1">Belongs to the ABC transporter superfamily.</text>
</comment>
<dbReference type="InterPro" id="IPR017871">
    <property type="entry name" value="ABC_transporter-like_CS"/>
</dbReference>
<dbReference type="Pfam" id="PF00005">
    <property type="entry name" value="ABC_tran"/>
    <property type="match status" value="1"/>
</dbReference>
<dbReference type="GO" id="GO:0016887">
    <property type="term" value="F:ATP hydrolysis activity"/>
    <property type="evidence" value="ECO:0007669"/>
    <property type="project" value="InterPro"/>
</dbReference>
<evidence type="ECO:0000256" key="4">
    <source>
        <dbReference type="ARBA" id="ARBA00022840"/>
    </source>
</evidence>
<proteinExistence type="inferred from homology"/>
<dbReference type="InterPro" id="IPR003593">
    <property type="entry name" value="AAA+_ATPase"/>
</dbReference>
<dbReference type="SMART" id="SM00382">
    <property type="entry name" value="AAA"/>
    <property type="match status" value="1"/>
</dbReference>
<gene>
    <name evidence="6" type="ORF">HY912_11860</name>
</gene>
<dbReference type="PROSITE" id="PS00211">
    <property type="entry name" value="ABC_TRANSPORTER_1"/>
    <property type="match status" value="1"/>
</dbReference>
<dbReference type="GO" id="GO:0005524">
    <property type="term" value="F:ATP binding"/>
    <property type="evidence" value="ECO:0007669"/>
    <property type="project" value="UniProtKB-KW"/>
</dbReference>
<feature type="domain" description="ABC transporter" evidence="5">
    <location>
        <begin position="2"/>
        <end position="228"/>
    </location>
</feature>
<dbReference type="EMBL" id="JACRDE010000314">
    <property type="protein sequence ID" value="MBI5250180.1"/>
    <property type="molecule type" value="Genomic_DNA"/>
</dbReference>
<reference evidence="6" key="1">
    <citation type="submission" date="2020-07" db="EMBL/GenBank/DDBJ databases">
        <title>Huge and variable diversity of episymbiotic CPR bacteria and DPANN archaea in groundwater ecosystems.</title>
        <authorList>
            <person name="He C.Y."/>
            <person name="Keren R."/>
            <person name="Whittaker M."/>
            <person name="Farag I.F."/>
            <person name="Doudna J."/>
            <person name="Cate J.H.D."/>
            <person name="Banfield J.F."/>
        </authorList>
    </citation>
    <scope>NUCLEOTIDE SEQUENCE</scope>
    <source>
        <strain evidence="6">NC_groundwater_1664_Pr3_B-0.1um_52_9</strain>
    </source>
</reference>
<accession>A0A9D6V3Z6</accession>
<dbReference type="PANTHER" id="PTHR43335">
    <property type="entry name" value="ABC TRANSPORTER, ATP-BINDING PROTEIN"/>
    <property type="match status" value="1"/>
</dbReference>
<keyword evidence="2" id="KW-0813">Transport</keyword>
<dbReference type="SUPFAM" id="SSF52540">
    <property type="entry name" value="P-loop containing nucleoside triphosphate hydrolases"/>
    <property type="match status" value="1"/>
</dbReference>